<evidence type="ECO:0000313" key="3">
    <source>
        <dbReference type="Proteomes" id="UP000192678"/>
    </source>
</evidence>
<dbReference type="Pfam" id="PF00756">
    <property type="entry name" value="Esterase"/>
    <property type="match status" value="1"/>
</dbReference>
<accession>A0A1W2AQ77</accession>
<gene>
    <name evidence="2" type="ORF">SAMN04488101_101841</name>
</gene>
<feature type="chain" id="PRO_5012484164" evidence="1">
    <location>
        <begin position="20"/>
        <end position="273"/>
    </location>
</feature>
<dbReference type="GO" id="GO:0016747">
    <property type="term" value="F:acyltransferase activity, transferring groups other than amino-acyl groups"/>
    <property type="evidence" value="ECO:0007669"/>
    <property type="project" value="TreeGrafter"/>
</dbReference>
<dbReference type="OrthoDB" id="9803578at2"/>
<dbReference type="PANTHER" id="PTHR48098:SF1">
    <property type="entry name" value="DIACYLGLYCEROL ACYLTRANSFERASE_MYCOLYLTRANSFERASE AG85A"/>
    <property type="match status" value="1"/>
</dbReference>
<dbReference type="SUPFAM" id="SSF53474">
    <property type="entry name" value="alpha/beta-Hydrolases"/>
    <property type="match status" value="1"/>
</dbReference>
<sequence>MKKITAICIILAAVLPSFGQQIVHEQVYSEKMKKKVPAVIITPNFETGKRYKTVYILHGYSGNPERTYQQDIPDLAAKSQLFQTIYILPDGNFNSWYVDSPIDKGSQYQTFIGDELVGYIDSHYPTVADRKRRGILGWSMGGYGAINIGVTFSTVFSLVGSSCGALDFNRFGESYHLYQVDQVLGGFQQLTKPYFTSSKIGNMKTANQFYILDCGIEDEQMIDMNRDFHYQLMDSKVDHIYQESKGAHNASYWSRSLSNQLALFENYFYHEKF</sequence>
<dbReference type="RefSeq" id="WP_084287378.1">
    <property type="nucleotide sequence ID" value="NZ_FWYB01000001.1"/>
</dbReference>
<dbReference type="AlphaFoldDB" id="A0A1W2AQ77"/>
<dbReference type="InterPro" id="IPR050583">
    <property type="entry name" value="Mycobacterial_A85_antigen"/>
</dbReference>
<name>A0A1W2AQ77_9SPHI</name>
<evidence type="ECO:0000256" key="1">
    <source>
        <dbReference type="SAM" id="SignalP"/>
    </source>
</evidence>
<keyword evidence="2" id="KW-0378">Hydrolase</keyword>
<organism evidence="2 3">
    <name type="scientific">Pedobacter nyackensis</name>
    <dbReference type="NCBI Taxonomy" id="475255"/>
    <lineage>
        <taxon>Bacteria</taxon>
        <taxon>Pseudomonadati</taxon>
        <taxon>Bacteroidota</taxon>
        <taxon>Sphingobacteriia</taxon>
        <taxon>Sphingobacteriales</taxon>
        <taxon>Sphingobacteriaceae</taxon>
        <taxon>Pedobacter</taxon>
    </lineage>
</organism>
<evidence type="ECO:0000313" key="2">
    <source>
        <dbReference type="EMBL" id="SMC62857.1"/>
    </source>
</evidence>
<feature type="signal peptide" evidence="1">
    <location>
        <begin position="1"/>
        <end position="19"/>
    </location>
</feature>
<dbReference type="InterPro" id="IPR000801">
    <property type="entry name" value="Esterase-like"/>
</dbReference>
<dbReference type="Proteomes" id="UP000192678">
    <property type="component" value="Unassembled WGS sequence"/>
</dbReference>
<dbReference type="InterPro" id="IPR029058">
    <property type="entry name" value="AB_hydrolase_fold"/>
</dbReference>
<proteinExistence type="predicted"/>
<dbReference type="PANTHER" id="PTHR48098">
    <property type="entry name" value="ENTEROCHELIN ESTERASE-RELATED"/>
    <property type="match status" value="1"/>
</dbReference>
<reference evidence="2 3" key="1">
    <citation type="submission" date="2017-04" db="EMBL/GenBank/DDBJ databases">
        <authorList>
            <person name="Afonso C.L."/>
            <person name="Miller P.J."/>
            <person name="Scott M.A."/>
            <person name="Spackman E."/>
            <person name="Goraichik I."/>
            <person name="Dimitrov K.M."/>
            <person name="Suarez D.L."/>
            <person name="Swayne D.E."/>
        </authorList>
    </citation>
    <scope>NUCLEOTIDE SEQUENCE [LARGE SCALE GENOMIC DNA]</scope>
    <source>
        <strain evidence="2 3">DSM 19625</strain>
    </source>
</reference>
<dbReference type="STRING" id="475255.SAMN04488101_101841"/>
<dbReference type="Gene3D" id="3.40.50.1820">
    <property type="entry name" value="alpha/beta hydrolase"/>
    <property type="match status" value="1"/>
</dbReference>
<keyword evidence="1" id="KW-0732">Signal</keyword>
<keyword evidence="3" id="KW-1185">Reference proteome</keyword>
<protein>
    <submittedName>
        <fullName evidence="2">S-formylglutathione hydrolase FrmB</fullName>
    </submittedName>
</protein>
<dbReference type="GO" id="GO:0016787">
    <property type="term" value="F:hydrolase activity"/>
    <property type="evidence" value="ECO:0007669"/>
    <property type="project" value="UniProtKB-KW"/>
</dbReference>
<dbReference type="EMBL" id="FWYB01000001">
    <property type="protein sequence ID" value="SMC62857.1"/>
    <property type="molecule type" value="Genomic_DNA"/>
</dbReference>